<evidence type="ECO:0000313" key="2">
    <source>
        <dbReference type="Proteomes" id="UP000481583"/>
    </source>
</evidence>
<keyword evidence="2" id="KW-1185">Reference proteome</keyword>
<name>A0A6G4U3E8_9ACTN</name>
<dbReference type="AlphaFoldDB" id="A0A6G4U3E8"/>
<proteinExistence type="predicted"/>
<sequence length="153" mass="16296">MSLPYVDEHAAVIEAGAEDVWRELGVVVERSFSGRAGGRFAGLIGAEDRAPAGPRPLAAGSAVVGFRVAAAEPGRELVLRGRHRFSAYALTFRLDRLGPDRTRLRAETRAAFPGVGGRIYGALVVGTRGHLVVVRRLLGSVRRRAERGGAVIS</sequence>
<comment type="caution">
    <text evidence="1">The sequence shown here is derived from an EMBL/GenBank/DDBJ whole genome shotgun (WGS) entry which is preliminary data.</text>
</comment>
<dbReference type="SUPFAM" id="SSF55961">
    <property type="entry name" value="Bet v1-like"/>
    <property type="match status" value="1"/>
</dbReference>
<protein>
    <submittedName>
        <fullName evidence="1">DUF2867 domain-containing protein</fullName>
    </submittedName>
</protein>
<dbReference type="EMBL" id="JAAKZV010000076">
    <property type="protein sequence ID" value="NGN65888.1"/>
    <property type="molecule type" value="Genomic_DNA"/>
</dbReference>
<organism evidence="1 2">
    <name type="scientific">Streptomyces coryli</name>
    <dbReference type="NCBI Taxonomy" id="1128680"/>
    <lineage>
        <taxon>Bacteria</taxon>
        <taxon>Bacillati</taxon>
        <taxon>Actinomycetota</taxon>
        <taxon>Actinomycetes</taxon>
        <taxon>Kitasatosporales</taxon>
        <taxon>Streptomycetaceae</taxon>
        <taxon>Streptomyces</taxon>
    </lineage>
</organism>
<evidence type="ECO:0000313" key="1">
    <source>
        <dbReference type="EMBL" id="NGN65888.1"/>
    </source>
</evidence>
<dbReference type="RefSeq" id="WP_165238748.1">
    <property type="nucleotide sequence ID" value="NZ_JAAKZV010000076.1"/>
</dbReference>
<dbReference type="Proteomes" id="UP000481583">
    <property type="component" value="Unassembled WGS sequence"/>
</dbReference>
<accession>A0A6G4U3E8</accession>
<reference evidence="1 2" key="1">
    <citation type="submission" date="2020-02" db="EMBL/GenBank/DDBJ databases">
        <title>Whole-genome analyses of novel actinobacteria.</title>
        <authorList>
            <person name="Sahin N."/>
        </authorList>
    </citation>
    <scope>NUCLEOTIDE SEQUENCE [LARGE SCALE GENOMIC DNA]</scope>
    <source>
        <strain evidence="1 2">A7024</strain>
    </source>
</reference>
<gene>
    <name evidence="1" type="ORF">G5C51_18555</name>
</gene>